<keyword evidence="3" id="KW-1185">Reference proteome</keyword>
<protein>
    <submittedName>
        <fullName evidence="2">Uncharacterized protein</fullName>
    </submittedName>
</protein>
<dbReference type="Proteomes" id="UP000800200">
    <property type="component" value="Unassembled WGS sequence"/>
</dbReference>
<feature type="region of interest" description="Disordered" evidence="1">
    <location>
        <begin position="237"/>
        <end position="275"/>
    </location>
</feature>
<organism evidence="2 3">
    <name type="scientific">Zopfia rhizophila CBS 207.26</name>
    <dbReference type="NCBI Taxonomy" id="1314779"/>
    <lineage>
        <taxon>Eukaryota</taxon>
        <taxon>Fungi</taxon>
        <taxon>Dikarya</taxon>
        <taxon>Ascomycota</taxon>
        <taxon>Pezizomycotina</taxon>
        <taxon>Dothideomycetes</taxon>
        <taxon>Dothideomycetes incertae sedis</taxon>
        <taxon>Zopfiaceae</taxon>
        <taxon>Zopfia</taxon>
    </lineage>
</organism>
<accession>A0A6A6EFB2</accession>
<evidence type="ECO:0000313" key="3">
    <source>
        <dbReference type="Proteomes" id="UP000800200"/>
    </source>
</evidence>
<reference evidence="2" key="1">
    <citation type="journal article" date="2020" name="Stud. Mycol.">
        <title>101 Dothideomycetes genomes: a test case for predicting lifestyles and emergence of pathogens.</title>
        <authorList>
            <person name="Haridas S."/>
            <person name="Albert R."/>
            <person name="Binder M."/>
            <person name="Bloem J."/>
            <person name="Labutti K."/>
            <person name="Salamov A."/>
            <person name="Andreopoulos B."/>
            <person name="Baker S."/>
            <person name="Barry K."/>
            <person name="Bills G."/>
            <person name="Bluhm B."/>
            <person name="Cannon C."/>
            <person name="Castanera R."/>
            <person name="Culley D."/>
            <person name="Daum C."/>
            <person name="Ezra D."/>
            <person name="Gonzalez J."/>
            <person name="Henrissat B."/>
            <person name="Kuo A."/>
            <person name="Liang C."/>
            <person name="Lipzen A."/>
            <person name="Lutzoni F."/>
            <person name="Magnuson J."/>
            <person name="Mondo S."/>
            <person name="Nolan M."/>
            <person name="Ohm R."/>
            <person name="Pangilinan J."/>
            <person name="Park H.-J."/>
            <person name="Ramirez L."/>
            <person name="Alfaro M."/>
            <person name="Sun H."/>
            <person name="Tritt A."/>
            <person name="Yoshinaga Y."/>
            <person name="Zwiers L.-H."/>
            <person name="Turgeon B."/>
            <person name="Goodwin S."/>
            <person name="Spatafora J."/>
            <person name="Crous P."/>
            <person name="Grigoriev I."/>
        </authorList>
    </citation>
    <scope>NUCLEOTIDE SEQUENCE</scope>
    <source>
        <strain evidence="2">CBS 207.26</strain>
    </source>
</reference>
<sequence length="473" mass="53292">MAGRREGAQGIEIIYDIFKKRIDNQHRVDYEVKNEIVVGVDGDLTLVPNLITGFDLVGEGTQRLLSLTANNDKVVGSFRNTPSPNTTSKQGVSNEMQLSLDYINRGVQHLADVCSEENRARKLADQRAEKAEHKQFEMKPKHPNQHLIDDMLESIKARDLAERRASEYEKEWMKYREGGSYDRRYRDLAERRVDALERDLQSARIEAHERTSALQDEILQLKDQLLTKGATGIDLRATQTFPNDGDRSAQTPDISSTYKRSTDAPSLIQGSKRTKIGGYEKPESFMAVTVKNRPIFGSHSAKAASAPIPRWRVDTNQKTPAIPPHLRFTCLTYVTSKEEGHYNTVKANIIPSSVCATVSHLLERLQELRSSGPVPLKMSECIQHGIEIKQGVVTERCTNVIEEGEYAACKGCVLARRPCVRYLEDKRNPTRVYFSKVLVPLPACLRLGKTERDLEFWITASHSSGQSIGVWEA</sequence>
<name>A0A6A6EFB2_9PEZI</name>
<feature type="compositionally biased region" description="Polar residues" evidence="1">
    <location>
        <begin position="237"/>
        <end position="259"/>
    </location>
</feature>
<dbReference type="AlphaFoldDB" id="A0A6A6EFB2"/>
<dbReference type="EMBL" id="ML994618">
    <property type="protein sequence ID" value="KAF2190737.1"/>
    <property type="molecule type" value="Genomic_DNA"/>
</dbReference>
<evidence type="ECO:0000313" key="2">
    <source>
        <dbReference type="EMBL" id="KAF2190737.1"/>
    </source>
</evidence>
<proteinExistence type="predicted"/>
<gene>
    <name evidence="2" type="ORF">K469DRAFT_747153</name>
</gene>
<evidence type="ECO:0000256" key="1">
    <source>
        <dbReference type="SAM" id="MobiDB-lite"/>
    </source>
</evidence>